<keyword evidence="2" id="KW-0479">Metal-binding</keyword>
<evidence type="ECO:0000313" key="10">
    <source>
        <dbReference type="Proteomes" id="UP000320806"/>
    </source>
</evidence>
<evidence type="ECO:0000256" key="2">
    <source>
        <dbReference type="ARBA" id="ARBA00022723"/>
    </source>
</evidence>
<keyword evidence="3" id="KW-0093">Biotin biosynthesis</keyword>
<dbReference type="Proteomes" id="UP000320806">
    <property type="component" value="Unassembled WGS sequence"/>
</dbReference>
<name>A0A542ECY6_9MICO</name>
<comment type="function">
    <text evidence="5">Required for the activity of the biotin synthase BioB.</text>
</comment>
<comment type="cofactor">
    <cofactor evidence="1">
        <name>iron-sulfur cluster</name>
        <dbReference type="ChEBI" id="CHEBI:30408"/>
    </cofactor>
</comment>
<comment type="similarity">
    <text evidence="6">Belongs to the BsaP family.</text>
</comment>
<dbReference type="InterPro" id="IPR058605">
    <property type="entry name" value="BsaP_C"/>
</dbReference>
<feature type="domain" description="Biotin synthase auxiliary protein C-terminal" evidence="8">
    <location>
        <begin position="42"/>
        <end position="62"/>
    </location>
</feature>
<evidence type="ECO:0000256" key="3">
    <source>
        <dbReference type="ARBA" id="ARBA00022756"/>
    </source>
</evidence>
<accession>A0A542ECY6</accession>
<keyword evidence="4" id="KW-0408">Iron</keyword>
<evidence type="ECO:0000259" key="8">
    <source>
        <dbReference type="Pfam" id="PF26519"/>
    </source>
</evidence>
<sequence>MSDDRYCARCGEPVAEGDHEVCARWLAAEEPPRFCTKCKRRMKVQVTPTHWSATCVQHGELEGG</sequence>
<gene>
    <name evidence="9" type="ORF">FB459_0593</name>
</gene>
<organism evidence="9 10">
    <name type="scientific">Yimella lutea</name>
    <dbReference type="NCBI Taxonomy" id="587872"/>
    <lineage>
        <taxon>Bacteria</taxon>
        <taxon>Bacillati</taxon>
        <taxon>Actinomycetota</taxon>
        <taxon>Actinomycetes</taxon>
        <taxon>Micrococcales</taxon>
        <taxon>Dermacoccaceae</taxon>
        <taxon>Yimella</taxon>
    </lineage>
</organism>
<reference evidence="9 10" key="1">
    <citation type="submission" date="2019-06" db="EMBL/GenBank/DDBJ databases">
        <title>Sequencing the genomes of 1000 actinobacteria strains.</title>
        <authorList>
            <person name="Klenk H.-P."/>
        </authorList>
    </citation>
    <scope>NUCLEOTIDE SEQUENCE [LARGE SCALE GENOMIC DNA]</scope>
    <source>
        <strain evidence="9 10">DSM 19828</strain>
    </source>
</reference>
<keyword evidence="10" id="KW-1185">Reference proteome</keyword>
<evidence type="ECO:0000256" key="7">
    <source>
        <dbReference type="ARBA" id="ARBA00093796"/>
    </source>
</evidence>
<evidence type="ECO:0000256" key="1">
    <source>
        <dbReference type="ARBA" id="ARBA00001915"/>
    </source>
</evidence>
<evidence type="ECO:0000313" key="9">
    <source>
        <dbReference type="EMBL" id="TQJ13193.1"/>
    </source>
</evidence>
<evidence type="ECO:0000256" key="4">
    <source>
        <dbReference type="ARBA" id="ARBA00023004"/>
    </source>
</evidence>
<dbReference type="EMBL" id="VFMO01000001">
    <property type="protein sequence ID" value="TQJ13193.1"/>
    <property type="molecule type" value="Genomic_DNA"/>
</dbReference>
<protein>
    <recommendedName>
        <fullName evidence="7">Biotin synthase auxiliary protein</fullName>
    </recommendedName>
</protein>
<proteinExistence type="inferred from homology"/>
<evidence type="ECO:0000256" key="5">
    <source>
        <dbReference type="ARBA" id="ARBA00093761"/>
    </source>
</evidence>
<dbReference type="RefSeq" id="WP_239702616.1">
    <property type="nucleotide sequence ID" value="NZ_BAABCI010000015.1"/>
</dbReference>
<dbReference type="AlphaFoldDB" id="A0A542ECY6"/>
<evidence type="ECO:0000256" key="6">
    <source>
        <dbReference type="ARBA" id="ARBA00093780"/>
    </source>
</evidence>
<comment type="caution">
    <text evidence="9">The sequence shown here is derived from an EMBL/GenBank/DDBJ whole genome shotgun (WGS) entry which is preliminary data.</text>
</comment>
<dbReference type="Pfam" id="PF26519">
    <property type="entry name" value="BsaP"/>
    <property type="match status" value="1"/>
</dbReference>